<keyword evidence="1" id="KW-0732">Signal</keyword>
<dbReference type="Proteomes" id="UP000031386">
    <property type="component" value="Chromosome"/>
</dbReference>
<name>A0A0B4S3P2_9FIRM</name>
<dbReference type="STRING" id="33033.NW74_07590"/>
<gene>
    <name evidence="2" type="ORF">NW74_07590</name>
</gene>
<feature type="chain" id="PRO_5039361499" evidence="1">
    <location>
        <begin position="24"/>
        <end position="143"/>
    </location>
</feature>
<keyword evidence="3" id="KW-1185">Reference proteome</keyword>
<dbReference type="RefSeq" id="WP_041954803.1">
    <property type="nucleotide sequence ID" value="NZ_CAUUFC010000022.1"/>
</dbReference>
<feature type="signal peptide" evidence="1">
    <location>
        <begin position="1"/>
        <end position="23"/>
    </location>
</feature>
<proteinExistence type="predicted"/>
<evidence type="ECO:0000256" key="1">
    <source>
        <dbReference type="SAM" id="SignalP"/>
    </source>
</evidence>
<dbReference type="KEGG" id="pmic:NW74_07590"/>
<protein>
    <submittedName>
        <fullName evidence="2">Uncharacterized protein</fullName>
    </submittedName>
</protein>
<evidence type="ECO:0000313" key="3">
    <source>
        <dbReference type="Proteomes" id="UP000031386"/>
    </source>
</evidence>
<dbReference type="EMBL" id="CP009761">
    <property type="protein sequence ID" value="AIZ37194.1"/>
    <property type="molecule type" value="Genomic_DNA"/>
</dbReference>
<evidence type="ECO:0000313" key="2">
    <source>
        <dbReference type="EMBL" id="AIZ37194.1"/>
    </source>
</evidence>
<reference evidence="2 3" key="1">
    <citation type="submission" date="2014-10" db="EMBL/GenBank/DDBJ databases">
        <title>Complete genome sequence of Parvimonas micra KCOM 1535 (= ChDC B708).</title>
        <authorList>
            <person name="Kook J.-K."/>
            <person name="Park S.-N."/>
            <person name="Lim Y.K."/>
            <person name="Roh H."/>
        </authorList>
    </citation>
    <scope>NUCLEOTIDE SEQUENCE [LARGE SCALE GENOMIC DNA]</scope>
    <source>
        <strain evidence="3">KCOM 1535 / ChDC B708</strain>
    </source>
</reference>
<organism evidence="2 3">
    <name type="scientific">Parvimonas micra</name>
    <dbReference type="NCBI Taxonomy" id="33033"/>
    <lineage>
        <taxon>Bacteria</taxon>
        <taxon>Bacillati</taxon>
        <taxon>Bacillota</taxon>
        <taxon>Tissierellia</taxon>
        <taxon>Tissierellales</taxon>
        <taxon>Peptoniphilaceae</taxon>
        <taxon>Parvimonas</taxon>
    </lineage>
</organism>
<sequence length="143" mass="16826">MKRIIKYILVCCCILTLSGYVYSESTTYEEMKSFTNRDYFSYKGYIRIYLNSTAIEYDRQEDAFKVAKKHADFIEIDTEGEDEKGAYSIPKLYYNPRIIEKNGKKYITADGIPEDILIKNKNLLVLESKKLEYDFVDIFGKEK</sequence>
<accession>A0A0B4S3P2</accession>
<dbReference type="AlphaFoldDB" id="A0A0B4S3P2"/>